<evidence type="ECO:0000259" key="1">
    <source>
        <dbReference type="PROSITE" id="PS50011"/>
    </source>
</evidence>
<evidence type="ECO:0000313" key="2">
    <source>
        <dbReference type="EMBL" id="KAF0539803.1"/>
    </source>
</evidence>
<gene>
    <name evidence="2" type="ORF">F8M41_006747</name>
</gene>
<dbReference type="GO" id="GO:0004674">
    <property type="term" value="F:protein serine/threonine kinase activity"/>
    <property type="evidence" value="ECO:0007669"/>
    <property type="project" value="UniProtKB-KW"/>
</dbReference>
<sequence length="136" mass="15388">MSNALEAPVCDIKFSDLELVFENSLKGGFGEVYKGTLRGHNIAAKYVKRETPTNLKDFNRELKALRLSEKCKSNIIKFFGLSHDPKRKEYILVMQFANNGTLKNYLCTHKDTLKLSNKISICISTSQVPVPSARDF</sequence>
<accession>A0A8H4AWS0</accession>
<reference evidence="2 3" key="1">
    <citation type="journal article" date="2019" name="Environ. Microbiol.">
        <title>At the nexus of three kingdoms: the genome of the mycorrhizal fungus Gigaspora margarita provides insights into plant, endobacterial and fungal interactions.</title>
        <authorList>
            <person name="Venice F."/>
            <person name="Ghignone S."/>
            <person name="Salvioli di Fossalunga A."/>
            <person name="Amselem J."/>
            <person name="Novero M."/>
            <person name="Xianan X."/>
            <person name="Sedzielewska Toro K."/>
            <person name="Morin E."/>
            <person name="Lipzen A."/>
            <person name="Grigoriev I.V."/>
            <person name="Henrissat B."/>
            <person name="Martin F.M."/>
            <person name="Bonfante P."/>
        </authorList>
    </citation>
    <scope>NUCLEOTIDE SEQUENCE [LARGE SCALE GENOMIC DNA]</scope>
    <source>
        <strain evidence="2 3">BEG34</strain>
    </source>
</reference>
<dbReference type="Gene3D" id="1.10.510.10">
    <property type="entry name" value="Transferase(Phosphotransferase) domain 1"/>
    <property type="match status" value="1"/>
</dbReference>
<protein>
    <submittedName>
        <fullName evidence="2">Serine/threonine protein kinase</fullName>
    </submittedName>
</protein>
<organism evidence="2 3">
    <name type="scientific">Gigaspora margarita</name>
    <dbReference type="NCBI Taxonomy" id="4874"/>
    <lineage>
        <taxon>Eukaryota</taxon>
        <taxon>Fungi</taxon>
        <taxon>Fungi incertae sedis</taxon>
        <taxon>Mucoromycota</taxon>
        <taxon>Glomeromycotina</taxon>
        <taxon>Glomeromycetes</taxon>
        <taxon>Diversisporales</taxon>
        <taxon>Gigasporaceae</taxon>
        <taxon>Gigaspora</taxon>
    </lineage>
</organism>
<evidence type="ECO:0000313" key="3">
    <source>
        <dbReference type="Proteomes" id="UP000439903"/>
    </source>
</evidence>
<dbReference type="SUPFAM" id="SSF56112">
    <property type="entry name" value="Protein kinase-like (PK-like)"/>
    <property type="match status" value="1"/>
</dbReference>
<dbReference type="InterPro" id="IPR000719">
    <property type="entry name" value="Prot_kinase_dom"/>
</dbReference>
<dbReference type="InterPro" id="IPR011009">
    <property type="entry name" value="Kinase-like_dom_sf"/>
</dbReference>
<feature type="domain" description="Protein kinase" evidence="1">
    <location>
        <begin position="18"/>
        <end position="136"/>
    </location>
</feature>
<dbReference type="EMBL" id="WTPW01000168">
    <property type="protein sequence ID" value="KAF0539803.1"/>
    <property type="molecule type" value="Genomic_DNA"/>
</dbReference>
<dbReference type="Pfam" id="PF07714">
    <property type="entry name" value="PK_Tyr_Ser-Thr"/>
    <property type="match status" value="1"/>
</dbReference>
<proteinExistence type="predicted"/>
<dbReference type="OrthoDB" id="10261027at2759"/>
<keyword evidence="2" id="KW-0418">Kinase</keyword>
<name>A0A8H4AWS0_GIGMA</name>
<dbReference type="AlphaFoldDB" id="A0A8H4AWS0"/>
<keyword evidence="2" id="KW-0723">Serine/threonine-protein kinase</keyword>
<dbReference type="PANTHER" id="PTHR27003">
    <property type="entry name" value="OS07G0166700 PROTEIN"/>
    <property type="match status" value="1"/>
</dbReference>
<dbReference type="InterPro" id="IPR045272">
    <property type="entry name" value="ANXUR1/2-like"/>
</dbReference>
<keyword evidence="3" id="KW-1185">Reference proteome</keyword>
<keyword evidence="2" id="KW-0808">Transferase</keyword>
<dbReference type="GO" id="GO:0004714">
    <property type="term" value="F:transmembrane receptor protein tyrosine kinase activity"/>
    <property type="evidence" value="ECO:0007669"/>
    <property type="project" value="InterPro"/>
</dbReference>
<dbReference type="PANTHER" id="PTHR27003:SF88">
    <property type="entry name" value="RECEPTOR-LIKE PROTEIN KINASE THESEUS 1"/>
    <property type="match status" value="1"/>
</dbReference>
<dbReference type="Proteomes" id="UP000439903">
    <property type="component" value="Unassembled WGS sequence"/>
</dbReference>
<dbReference type="GO" id="GO:0005886">
    <property type="term" value="C:plasma membrane"/>
    <property type="evidence" value="ECO:0007669"/>
    <property type="project" value="TreeGrafter"/>
</dbReference>
<dbReference type="GO" id="GO:0005524">
    <property type="term" value="F:ATP binding"/>
    <property type="evidence" value="ECO:0007669"/>
    <property type="project" value="InterPro"/>
</dbReference>
<dbReference type="PROSITE" id="PS50011">
    <property type="entry name" value="PROTEIN_KINASE_DOM"/>
    <property type="match status" value="1"/>
</dbReference>
<comment type="caution">
    <text evidence="2">The sequence shown here is derived from an EMBL/GenBank/DDBJ whole genome shotgun (WGS) entry which is preliminary data.</text>
</comment>
<dbReference type="InterPro" id="IPR001245">
    <property type="entry name" value="Ser-Thr/Tyr_kinase_cat_dom"/>
</dbReference>